<keyword evidence="2" id="KW-0560">Oxidoreductase</keyword>
<evidence type="ECO:0000256" key="2">
    <source>
        <dbReference type="ARBA" id="ARBA00023002"/>
    </source>
</evidence>
<dbReference type="Pfam" id="PF02615">
    <property type="entry name" value="Ldh_2"/>
    <property type="match status" value="1"/>
</dbReference>
<evidence type="ECO:0000256" key="1">
    <source>
        <dbReference type="ARBA" id="ARBA00006056"/>
    </source>
</evidence>
<dbReference type="STRING" id="525640.SAMN04487971_105151"/>
<proteinExistence type="inferred from homology"/>
<sequence length="343" mass="36097">MAQPITLSPEALAERVTRIFLAGGLSQLQAETLAATIVAGERDACKSHGIYRIEGCLRTVAAGKVQPQAEPELQDDGSPIVRVDAKGAFSTAAFAIGLPVLVERARQHGLAAMVVNSCTHISALWPEIEAITAEGLAAMVMCPSYSTVAPAGGSAPLLGTNPFAFGWPRKDASPYVFDFATSVMARGDVELHRIEGRPLPEGTAVDRDGNPTIDPAEALAGAMLPFGGHKGSAISTMIELLAAAMIGDLNSAECLDYLGTTTLGPHHGELILAFSPERFAAGRADPFARAETLFEAILGQGARLPSQRRFEARKRSAAEGIALTAEEVEMLERLERAPFGAQA</sequence>
<dbReference type="Gene3D" id="3.30.1370.60">
    <property type="entry name" value="Hypothetical oxidoreductase yiak, domain 2"/>
    <property type="match status" value="1"/>
</dbReference>
<dbReference type="GO" id="GO:0016491">
    <property type="term" value="F:oxidoreductase activity"/>
    <property type="evidence" value="ECO:0007669"/>
    <property type="project" value="UniProtKB-KW"/>
</dbReference>
<protein>
    <submittedName>
        <fullName evidence="3">Malate/lactate/ureidoglycolate dehydrogenase, LDH2 family</fullName>
    </submittedName>
</protein>
<accession>A0A1G9GP42</accession>
<evidence type="ECO:0000313" key="4">
    <source>
        <dbReference type="Proteomes" id="UP000199555"/>
    </source>
</evidence>
<dbReference type="AlphaFoldDB" id="A0A1G9GP42"/>
<dbReference type="SUPFAM" id="SSF89733">
    <property type="entry name" value="L-sulfolactate dehydrogenase-like"/>
    <property type="match status" value="1"/>
</dbReference>
<evidence type="ECO:0000313" key="3">
    <source>
        <dbReference type="EMBL" id="SDL02275.1"/>
    </source>
</evidence>
<dbReference type="Gene3D" id="1.10.1530.10">
    <property type="match status" value="1"/>
</dbReference>
<dbReference type="OrthoDB" id="9811519at2"/>
<dbReference type="InterPro" id="IPR003767">
    <property type="entry name" value="Malate/L-lactate_DH-like"/>
</dbReference>
<gene>
    <name evidence="3" type="ORF">SAMN04487971_105151</name>
</gene>
<keyword evidence="4" id="KW-1185">Reference proteome</keyword>
<reference evidence="4" key="1">
    <citation type="submission" date="2016-10" db="EMBL/GenBank/DDBJ databases">
        <authorList>
            <person name="Varghese N."/>
            <person name="Submissions S."/>
        </authorList>
    </citation>
    <scope>NUCLEOTIDE SEQUENCE [LARGE SCALE GENOMIC DNA]</scope>
    <source>
        <strain evidence="4">CGMCC 1.7655</strain>
    </source>
</reference>
<organism evidence="3 4">
    <name type="scientific">Paracoccus chinensis</name>
    <dbReference type="NCBI Taxonomy" id="525640"/>
    <lineage>
        <taxon>Bacteria</taxon>
        <taxon>Pseudomonadati</taxon>
        <taxon>Pseudomonadota</taxon>
        <taxon>Alphaproteobacteria</taxon>
        <taxon>Rhodobacterales</taxon>
        <taxon>Paracoccaceae</taxon>
        <taxon>Paracoccus</taxon>
    </lineage>
</organism>
<comment type="similarity">
    <text evidence="1">Belongs to the LDH2/MDH2 oxidoreductase family.</text>
</comment>
<dbReference type="EMBL" id="FNGE01000005">
    <property type="protein sequence ID" value="SDL02275.1"/>
    <property type="molecule type" value="Genomic_DNA"/>
</dbReference>
<dbReference type="PANTHER" id="PTHR11091">
    <property type="entry name" value="OXIDOREDUCTASE-RELATED"/>
    <property type="match status" value="1"/>
</dbReference>
<dbReference type="PANTHER" id="PTHR11091:SF0">
    <property type="entry name" value="MALATE DEHYDROGENASE"/>
    <property type="match status" value="1"/>
</dbReference>
<name>A0A1G9GP42_9RHOB</name>
<dbReference type="InterPro" id="IPR043143">
    <property type="entry name" value="Mal/L-sulf/L-lact_DH-like_NADP"/>
</dbReference>
<dbReference type="Proteomes" id="UP000199555">
    <property type="component" value="Unassembled WGS sequence"/>
</dbReference>
<dbReference type="InterPro" id="IPR043144">
    <property type="entry name" value="Mal/L-sulf/L-lact_DH-like_ah"/>
</dbReference>
<dbReference type="InterPro" id="IPR036111">
    <property type="entry name" value="Mal/L-sulfo/L-lacto_DH-like_sf"/>
</dbReference>